<organism evidence="7 8">
    <name type="scientific">Frankia umida</name>
    <dbReference type="NCBI Taxonomy" id="573489"/>
    <lineage>
        <taxon>Bacteria</taxon>
        <taxon>Bacillati</taxon>
        <taxon>Actinomycetota</taxon>
        <taxon>Actinomycetes</taxon>
        <taxon>Frankiales</taxon>
        <taxon>Frankiaceae</taxon>
        <taxon>Frankia</taxon>
    </lineage>
</organism>
<feature type="compositionally biased region" description="Low complexity" evidence="5">
    <location>
        <begin position="446"/>
        <end position="455"/>
    </location>
</feature>
<dbReference type="InterPro" id="IPR027417">
    <property type="entry name" value="P-loop_NTPase"/>
</dbReference>
<keyword evidence="3" id="KW-0067">ATP-binding</keyword>
<accession>A0ABT0K0H3</accession>
<protein>
    <recommendedName>
        <fullName evidence="4">Mg-protoporphyrin IX chelatase</fullName>
    </recommendedName>
</protein>
<keyword evidence="8" id="KW-1185">Reference proteome</keyword>
<dbReference type="Pfam" id="PF17863">
    <property type="entry name" value="AAA_lid_2"/>
    <property type="match status" value="1"/>
</dbReference>
<feature type="region of interest" description="Disordered" evidence="5">
    <location>
        <begin position="355"/>
        <end position="616"/>
    </location>
</feature>
<feature type="region of interest" description="Disordered" evidence="5">
    <location>
        <begin position="59"/>
        <end position="89"/>
    </location>
</feature>
<dbReference type="Proteomes" id="UP001201873">
    <property type="component" value="Unassembled WGS sequence"/>
</dbReference>
<dbReference type="EMBL" id="JALKFT010000016">
    <property type="protein sequence ID" value="MCK9877292.1"/>
    <property type="molecule type" value="Genomic_DNA"/>
</dbReference>
<comment type="caution">
    <text evidence="7">The sequence shown here is derived from an EMBL/GenBank/DDBJ whole genome shotgun (WGS) entry which is preliminary data.</text>
</comment>
<feature type="region of interest" description="Disordered" evidence="5">
    <location>
        <begin position="886"/>
        <end position="921"/>
    </location>
</feature>
<evidence type="ECO:0000259" key="6">
    <source>
        <dbReference type="PROSITE" id="PS50234"/>
    </source>
</evidence>
<dbReference type="InterPro" id="IPR002035">
    <property type="entry name" value="VWF_A"/>
</dbReference>
<dbReference type="SUPFAM" id="SSF52540">
    <property type="entry name" value="P-loop containing nucleoside triphosphate hydrolases"/>
    <property type="match status" value="1"/>
</dbReference>
<feature type="compositionally biased region" description="Low complexity" evidence="5">
    <location>
        <begin position="564"/>
        <end position="578"/>
    </location>
</feature>
<name>A0ABT0K0H3_9ACTN</name>
<comment type="similarity">
    <text evidence="1">Belongs to the Mg-chelatase subunits D/I family.</text>
</comment>
<evidence type="ECO:0000256" key="5">
    <source>
        <dbReference type="SAM" id="MobiDB-lite"/>
    </source>
</evidence>
<evidence type="ECO:0000256" key="3">
    <source>
        <dbReference type="ARBA" id="ARBA00022840"/>
    </source>
</evidence>
<keyword evidence="2" id="KW-0547">Nucleotide-binding</keyword>
<feature type="region of interest" description="Disordered" evidence="5">
    <location>
        <begin position="630"/>
        <end position="673"/>
    </location>
</feature>
<dbReference type="CDD" id="cd01451">
    <property type="entry name" value="vWA_Magnesium_chelatase"/>
    <property type="match status" value="1"/>
</dbReference>
<dbReference type="InterPro" id="IPR041628">
    <property type="entry name" value="ChlI/MoxR_AAA_lid"/>
</dbReference>
<feature type="compositionally biased region" description="Basic and acidic residues" evidence="5">
    <location>
        <begin position="469"/>
        <end position="482"/>
    </location>
</feature>
<sequence length="921" mass="92311">MDDLRLALLLNAVSPALGGLLVRGEKGTAKSTAVRGLADLLAPVEVVRGCRFACAPAAPDPRCPDGPHPPASPPGADPTSTSSASTSPVAVSVVRPVRLVELPVGASEDRVTGSLDLDRALADGVSVLRPGLLAAAHRGILYVDEVNLLGDHLVDVLLDAAATGVAHVERDGVSARHPARFVLVGTMNPEEGELRPQLLDRFALTVTVAASRDPRLRAKVVRRRLAYDADPAGFVAAWAPAQARLAARVAAATVRLPAVTLTDAALDAIAAICAGLDVDGMRADVVLARTALALAAWSGRDTVRAADLRTGARLALPHRRRRGPFDAPDLDDATLAAVLADALAGLDDAVAAETAAREQAEARRQAGASSNAATARHPDTGNSPEDPDGSEGPGGNDDGDHDEDGPDGPGGSGGSGGPGGSGQGPGDGSAEPGGMTDTGDPDTGDPRATTPYDLDNPYDLDPDGDLLTPDDHDLDTARDAARPGDSAQPGDPELAAAGADADAPTVDTLADDPRAAAPSGAHPPGAGRPAFPPRPTGPTLAPPGQRGRHGAATSTGGDGGVGLPGRATATGTAAAPGALFRPRTLTVGGLGATSSASGRRSPARTTRGAVVATSATAPGLHLPATLLAAAPHQHARGRRTPPSTPDLTPDVTPGSVPGALPEASRGGGQGGGRALRLVPSDRRGAHRVAREGNLVLFCVDASGSMAARARMTLVTTAVLALLVDAYQRRDRIGLITFRGAGAEVVLAPTSSVEAGAARLHALPTGGRTPLAAGLLRAGQVLTAERRRDPSRRALLVVVTDGRATAGGDPLPVARALRRSAPTALAASATSGAHGGGGGRGTAAGGLASVVVDCETGMIRLGLAARLADALGARTIPLDALPLLHPPAPPTRPAAPAAAARLAAPAPPAPRAVRVEIKEPSR</sequence>
<feature type="compositionally biased region" description="Basic and acidic residues" evidence="5">
    <location>
        <begin position="912"/>
        <end position="921"/>
    </location>
</feature>
<feature type="domain" description="VWFA" evidence="6">
    <location>
        <begin position="694"/>
        <end position="819"/>
    </location>
</feature>
<dbReference type="InterPro" id="IPR000523">
    <property type="entry name" value="Mg_chelatse_chII-like_cat_dom"/>
</dbReference>
<dbReference type="SMART" id="SM00327">
    <property type="entry name" value="VWA"/>
    <property type="match status" value="1"/>
</dbReference>
<dbReference type="PROSITE" id="PS50234">
    <property type="entry name" value="VWFA"/>
    <property type="match status" value="1"/>
</dbReference>
<dbReference type="PANTHER" id="PTHR35023:SF1">
    <property type="entry name" value="MG-PROTOPORPHYRIN IX CHELATASE"/>
    <property type="match status" value="1"/>
</dbReference>
<dbReference type="Pfam" id="PF01078">
    <property type="entry name" value="Mg_chelatase"/>
    <property type="match status" value="1"/>
</dbReference>
<feature type="compositionally biased region" description="Low complexity" evidence="5">
    <location>
        <begin position="428"/>
        <end position="438"/>
    </location>
</feature>
<feature type="compositionally biased region" description="Gly residues" evidence="5">
    <location>
        <begin position="407"/>
        <end position="427"/>
    </location>
</feature>
<dbReference type="InterPro" id="IPR003593">
    <property type="entry name" value="AAA+_ATPase"/>
</dbReference>
<dbReference type="InterPro" id="IPR036465">
    <property type="entry name" value="vWFA_dom_sf"/>
</dbReference>
<dbReference type="SMART" id="SM00382">
    <property type="entry name" value="AAA"/>
    <property type="match status" value="1"/>
</dbReference>
<evidence type="ECO:0000256" key="4">
    <source>
        <dbReference type="ARBA" id="ARBA00030759"/>
    </source>
</evidence>
<dbReference type="PANTHER" id="PTHR35023">
    <property type="entry name" value="CHELATASE-RELATED"/>
    <property type="match status" value="1"/>
</dbReference>
<dbReference type="RefSeq" id="WP_248825637.1">
    <property type="nucleotide sequence ID" value="NZ_JALKFT010000016.1"/>
</dbReference>
<feature type="compositionally biased region" description="Low complexity" evidence="5">
    <location>
        <begin position="515"/>
        <end position="529"/>
    </location>
</feature>
<dbReference type="InterPro" id="IPR052989">
    <property type="entry name" value="Mg-chelatase_DI-like"/>
</dbReference>
<dbReference type="Gene3D" id="1.10.8.80">
    <property type="entry name" value="Magnesium chelatase subunit I, C-Terminal domain"/>
    <property type="match status" value="1"/>
</dbReference>
<proteinExistence type="inferred from homology"/>
<dbReference type="InterPro" id="IPR041702">
    <property type="entry name" value="BchD/ChlD_VWA"/>
</dbReference>
<feature type="compositionally biased region" description="Low complexity" evidence="5">
    <location>
        <begin position="893"/>
        <end position="903"/>
    </location>
</feature>
<feature type="compositionally biased region" description="Acidic residues" evidence="5">
    <location>
        <begin position="397"/>
        <end position="406"/>
    </location>
</feature>
<feature type="compositionally biased region" description="Pro residues" evidence="5">
    <location>
        <begin position="59"/>
        <end position="76"/>
    </location>
</feature>
<reference evidence="7 8" key="1">
    <citation type="submission" date="2022-04" db="EMBL/GenBank/DDBJ databases">
        <title>Genome diversity in the genus Frankia.</title>
        <authorList>
            <person name="Carlos-Shanley C."/>
            <person name="Hahn D."/>
        </authorList>
    </citation>
    <scope>NUCLEOTIDE SEQUENCE [LARGE SCALE GENOMIC DNA]</scope>
    <source>
        <strain evidence="7 8">Ag45/Mut15</strain>
    </source>
</reference>
<feature type="compositionally biased region" description="Low complexity" evidence="5">
    <location>
        <begin position="77"/>
        <end position="89"/>
    </location>
</feature>
<dbReference type="Pfam" id="PF13519">
    <property type="entry name" value="VWA_2"/>
    <property type="match status" value="1"/>
</dbReference>
<dbReference type="Gene3D" id="3.40.50.410">
    <property type="entry name" value="von Willebrand factor, type A domain"/>
    <property type="match status" value="1"/>
</dbReference>
<gene>
    <name evidence="7" type="ORF">MXD59_16170</name>
</gene>
<evidence type="ECO:0000313" key="7">
    <source>
        <dbReference type="EMBL" id="MCK9877292.1"/>
    </source>
</evidence>
<dbReference type="SUPFAM" id="SSF53300">
    <property type="entry name" value="vWA-like"/>
    <property type="match status" value="1"/>
</dbReference>
<evidence type="ECO:0000313" key="8">
    <source>
        <dbReference type="Proteomes" id="UP001201873"/>
    </source>
</evidence>
<evidence type="ECO:0000256" key="2">
    <source>
        <dbReference type="ARBA" id="ARBA00022741"/>
    </source>
</evidence>
<evidence type="ECO:0000256" key="1">
    <source>
        <dbReference type="ARBA" id="ARBA00005799"/>
    </source>
</evidence>
<dbReference type="Gene3D" id="3.40.50.300">
    <property type="entry name" value="P-loop containing nucleotide triphosphate hydrolases"/>
    <property type="match status" value="1"/>
</dbReference>
<feature type="compositionally biased region" description="Basic and acidic residues" evidence="5">
    <location>
        <begin position="355"/>
        <end position="364"/>
    </location>
</feature>